<evidence type="ECO:0000256" key="3">
    <source>
        <dbReference type="ARBA" id="ARBA00022630"/>
    </source>
</evidence>
<dbReference type="SUPFAM" id="SSF143631">
    <property type="entry name" value="ApbE-like"/>
    <property type="match status" value="1"/>
</dbReference>
<dbReference type="OrthoDB" id="9778595at2"/>
<evidence type="ECO:0000256" key="10">
    <source>
        <dbReference type="PIRNR" id="PIRNR006268"/>
    </source>
</evidence>
<dbReference type="PIRSF" id="PIRSF006268">
    <property type="entry name" value="ApbE"/>
    <property type="match status" value="1"/>
</dbReference>
<evidence type="ECO:0000256" key="8">
    <source>
        <dbReference type="ARBA" id="ARBA00031306"/>
    </source>
</evidence>
<evidence type="ECO:0000256" key="6">
    <source>
        <dbReference type="ARBA" id="ARBA00022827"/>
    </source>
</evidence>
<gene>
    <name evidence="12" type="ORF">FC07_GL001733</name>
</gene>
<dbReference type="PANTHER" id="PTHR30040:SF2">
    <property type="entry name" value="FAD:PROTEIN FMN TRANSFERASE"/>
    <property type="match status" value="1"/>
</dbReference>
<dbReference type="EC" id="2.7.1.180" evidence="1 10"/>
<comment type="caution">
    <text evidence="12">The sequence shown here is derived from an EMBL/GenBank/DDBJ whole genome shotgun (WGS) entry which is preliminary data.</text>
</comment>
<dbReference type="PANTHER" id="PTHR30040">
    <property type="entry name" value="THIAMINE BIOSYNTHESIS LIPOPROTEIN APBE"/>
    <property type="match status" value="1"/>
</dbReference>
<dbReference type="GO" id="GO:0046872">
    <property type="term" value="F:metal ion binding"/>
    <property type="evidence" value="ECO:0007669"/>
    <property type="project" value="UniProtKB-UniRule"/>
</dbReference>
<comment type="similarity">
    <text evidence="10">Belongs to the ApbE family.</text>
</comment>
<dbReference type="InterPro" id="IPR003374">
    <property type="entry name" value="ApbE-like_sf"/>
</dbReference>
<dbReference type="EMBL" id="AZDA01000025">
    <property type="protein sequence ID" value="KRK40026.1"/>
    <property type="molecule type" value="Genomic_DNA"/>
</dbReference>
<keyword evidence="6 10" id="KW-0274">FAD</keyword>
<evidence type="ECO:0000256" key="7">
    <source>
        <dbReference type="ARBA" id="ARBA00022842"/>
    </source>
</evidence>
<evidence type="ECO:0000313" key="12">
    <source>
        <dbReference type="EMBL" id="KRK40026.1"/>
    </source>
</evidence>
<reference evidence="12 13" key="1">
    <citation type="journal article" date="2015" name="Genome Announc.">
        <title>Expanding the biotechnology potential of lactobacilli through comparative genomics of 213 strains and associated genera.</title>
        <authorList>
            <person name="Sun Z."/>
            <person name="Harris H.M."/>
            <person name="McCann A."/>
            <person name="Guo C."/>
            <person name="Argimon S."/>
            <person name="Zhang W."/>
            <person name="Yang X."/>
            <person name="Jeffery I.B."/>
            <person name="Cooney J.C."/>
            <person name="Kagawa T.F."/>
            <person name="Liu W."/>
            <person name="Song Y."/>
            <person name="Salvetti E."/>
            <person name="Wrobel A."/>
            <person name="Rasinkangas P."/>
            <person name="Parkhill J."/>
            <person name="Rea M.C."/>
            <person name="O'Sullivan O."/>
            <person name="Ritari J."/>
            <person name="Douillard F.P."/>
            <person name="Paul Ross R."/>
            <person name="Yang R."/>
            <person name="Briner A.E."/>
            <person name="Felis G.E."/>
            <person name="de Vos W.M."/>
            <person name="Barrangou R."/>
            <person name="Klaenhammer T.R."/>
            <person name="Caufield P.W."/>
            <person name="Cui Y."/>
            <person name="Zhang H."/>
            <person name="O'Toole P.W."/>
        </authorList>
    </citation>
    <scope>NUCLEOTIDE SEQUENCE [LARGE SCALE GENOMIC DNA]</scope>
    <source>
        <strain evidence="12 13">DSM 20003</strain>
    </source>
</reference>
<dbReference type="AlphaFoldDB" id="A0A0R1H8X4"/>
<protein>
    <recommendedName>
        <fullName evidence="2 10">FAD:protein FMN transferase</fullName>
        <ecNumber evidence="1 10">2.7.1.180</ecNumber>
    </recommendedName>
    <alternativeName>
        <fullName evidence="8 10">Flavin transferase</fullName>
    </alternativeName>
</protein>
<name>A0A0R1H8X4_9LACO</name>
<dbReference type="Gene3D" id="3.10.520.10">
    <property type="entry name" value="ApbE-like domains"/>
    <property type="match status" value="1"/>
</dbReference>
<evidence type="ECO:0000313" key="13">
    <source>
        <dbReference type="Proteomes" id="UP000051461"/>
    </source>
</evidence>
<keyword evidence="5 10" id="KW-0479">Metal-binding</keyword>
<evidence type="ECO:0000256" key="9">
    <source>
        <dbReference type="ARBA" id="ARBA00048540"/>
    </source>
</evidence>
<dbReference type="Proteomes" id="UP000051461">
    <property type="component" value="Unassembled WGS sequence"/>
</dbReference>
<dbReference type="GO" id="GO:0016740">
    <property type="term" value="F:transferase activity"/>
    <property type="evidence" value="ECO:0007669"/>
    <property type="project" value="UniProtKB-UniRule"/>
</dbReference>
<dbReference type="InterPro" id="IPR024932">
    <property type="entry name" value="ApbE"/>
</dbReference>
<dbReference type="RefSeq" id="WP_057903920.1">
    <property type="nucleotide sequence ID" value="NZ_AZDA01000025.1"/>
</dbReference>
<evidence type="ECO:0000256" key="4">
    <source>
        <dbReference type="ARBA" id="ARBA00022679"/>
    </source>
</evidence>
<proteinExistence type="inferred from homology"/>
<evidence type="ECO:0000256" key="5">
    <source>
        <dbReference type="ARBA" id="ARBA00022723"/>
    </source>
</evidence>
<keyword evidence="13" id="KW-1185">Reference proteome</keyword>
<keyword evidence="4 10" id="KW-0808">Transferase</keyword>
<keyword evidence="3 10" id="KW-0285">Flavoprotein</keyword>
<feature type="binding site" evidence="11">
    <location>
        <position position="267"/>
    </location>
    <ligand>
        <name>Mg(2+)</name>
        <dbReference type="ChEBI" id="CHEBI:18420"/>
    </ligand>
</feature>
<keyword evidence="7 10" id="KW-0460">Magnesium</keyword>
<evidence type="ECO:0000256" key="11">
    <source>
        <dbReference type="PIRSR" id="PIRSR006268-2"/>
    </source>
</evidence>
<comment type="cofactor">
    <cofactor evidence="11">
        <name>Mg(2+)</name>
        <dbReference type="ChEBI" id="CHEBI:18420"/>
    </cofactor>
    <cofactor evidence="11">
        <name>Mn(2+)</name>
        <dbReference type="ChEBI" id="CHEBI:29035"/>
    </cofactor>
    <text evidence="11">Magnesium. Can also use manganese.</text>
</comment>
<organism evidence="12 13">
    <name type="scientific">Loigolactobacillus bifermentans DSM 20003</name>
    <dbReference type="NCBI Taxonomy" id="1423726"/>
    <lineage>
        <taxon>Bacteria</taxon>
        <taxon>Bacillati</taxon>
        <taxon>Bacillota</taxon>
        <taxon>Bacilli</taxon>
        <taxon>Lactobacillales</taxon>
        <taxon>Lactobacillaceae</taxon>
        <taxon>Loigolactobacillus</taxon>
    </lineage>
</organism>
<dbReference type="PATRIC" id="fig|1423726.3.peg.1793"/>
<dbReference type="Pfam" id="PF02424">
    <property type="entry name" value="ApbE"/>
    <property type="match status" value="1"/>
</dbReference>
<sequence length="305" mass="33625">MVQATRQVQMMGTIITLEIEADQPEPILDELVNRLKIYEHRFSANDNSSELMAISKRAGIEPVVVHPELFELIEFGLHYSLVPQSRLNIAIGPLVQTWRIGFKDAKLPEPKEIVTALAKTNPQNIILDGFAHSVYLKEPGMAIDLGSLAKGYIADKLVAYLKEIGVSSAMVNLGGNVLTMGPMPKHDDQLWRIGVQDPAKSRGHYKQILKVRDKSVVTSGIYERSLTVHGRKYHHILDARTGYPVSTDLASLTVIADRSLDCELWTTRLFGQPAQIAIEMINQAPAIEGLVIDRSGKVSLSGGLA</sequence>
<dbReference type="STRING" id="1423726.FC07_GL001733"/>
<evidence type="ECO:0000256" key="2">
    <source>
        <dbReference type="ARBA" id="ARBA00016337"/>
    </source>
</evidence>
<comment type="catalytic activity">
    <reaction evidence="9 10">
        <text>L-threonyl-[protein] + FAD = FMN-L-threonyl-[protein] + AMP + H(+)</text>
        <dbReference type="Rhea" id="RHEA:36847"/>
        <dbReference type="Rhea" id="RHEA-COMP:11060"/>
        <dbReference type="Rhea" id="RHEA-COMP:11061"/>
        <dbReference type="ChEBI" id="CHEBI:15378"/>
        <dbReference type="ChEBI" id="CHEBI:30013"/>
        <dbReference type="ChEBI" id="CHEBI:57692"/>
        <dbReference type="ChEBI" id="CHEBI:74257"/>
        <dbReference type="ChEBI" id="CHEBI:456215"/>
        <dbReference type="EC" id="2.7.1.180"/>
    </reaction>
</comment>
<evidence type="ECO:0000256" key="1">
    <source>
        <dbReference type="ARBA" id="ARBA00011955"/>
    </source>
</evidence>
<feature type="binding site" evidence="11">
    <location>
        <position position="147"/>
    </location>
    <ligand>
        <name>Mg(2+)</name>
        <dbReference type="ChEBI" id="CHEBI:18420"/>
    </ligand>
</feature>
<accession>A0A0R1H8X4</accession>